<keyword evidence="1" id="KW-0175">Coiled coil</keyword>
<comment type="caution">
    <text evidence="2">The sequence shown here is derived from an EMBL/GenBank/DDBJ whole genome shotgun (WGS) entry which is preliminary data.</text>
</comment>
<reference evidence="2" key="1">
    <citation type="journal article" date="2014" name="Front. Microbiol.">
        <title>High frequency of phylogenetically diverse reductive dehalogenase-homologous genes in deep subseafloor sedimentary metagenomes.</title>
        <authorList>
            <person name="Kawai M."/>
            <person name="Futagami T."/>
            <person name="Toyoda A."/>
            <person name="Takaki Y."/>
            <person name="Nishi S."/>
            <person name="Hori S."/>
            <person name="Arai W."/>
            <person name="Tsubouchi T."/>
            <person name="Morono Y."/>
            <person name="Uchiyama I."/>
            <person name="Ito T."/>
            <person name="Fujiyama A."/>
            <person name="Inagaki F."/>
            <person name="Takami H."/>
        </authorList>
    </citation>
    <scope>NUCLEOTIDE SEQUENCE</scope>
    <source>
        <strain evidence="2">Expedition CK06-06</strain>
    </source>
</reference>
<name>X1C0K3_9ZZZZ</name>
<dbReference type="Gene3D" id="6.10.140.1070">
    <property type="match status" value="1"/>
</dbReference>
<protein>
    <submittedName>
        <fullName evidence="2">Uncharacterized protein</fullName>
    </submittedName>
</protein>
<evidence type="ECO:0000313" key="2">
    <source>
        <dbReference type="EMBL" id="GAG77911.1"/>
    </source>
</evidence>
<proteinExistence type="predicted"/>
<sequence>MSEKVEDRIKELEERMASTQVNKATQKSINFIRAQLAKLREDL</sequence>
<feature type="non-terminal residue" evidence="2">
    <location>
        <position position="43"/>
    </location>
</feature>
<evidence type="ECO:0000256" key="1">
    <source>
        <dbReference type="SAM" id="Coils"/>
    </source>
</evidence>
<organism evidence="2">
    <name type="scientific">marine sediment metagenome</name>
    <dbReference type="NCBI Taxonomy" id="412755"/>
    <lineage>
        <taxon>unclassified sequences</taxon>
        <taxon>metagenomes</taxon>
        <taxon>ecological metagenomes</taxon>
    </lineage>
</organism>
<feature type="coiled-coil region" evidence="1">
    <location>
        <begin position="2"/>
        <end position="42"/>
    </location>
</feature>
<accession>X1C0K3</accession>
<dbReference type="EMBL" id="BART01009555">
    <property type="protein sequence ID" value="GAG77911.1"/>
    <property type="molecule type" value="Genomic_DNA"/>
</dbReference>
<dbReference type="AlphaFoldDB" id="X1C0K3"/>
<gene>
    <name evidence="2" type="ORF">S01H4_21136</name>
</gene>